<evidence type="ECO:0008006" key="3">
    <source>
        <dbReference type="Google" id="ProtNLM"/>
    </source>
</evidence>
<keyword evidence="2" id="KW-1185">Reference proteome</keyword>
<sequence>MTNTLKLRGLIIFCFIFCSIYSCRKGDKKGYSVVEGFKIDTIKINFDLETALESEVIDSSVKIVYLKSDSIPVFSVDKLVFSNQSFFISDNFGDRIFCFDLDGQMKFFIEKPGYGPEEYIEIDDIGVNFINKTLEVLDTRRQRIVQYDLSTGAFVSAKSYDFFTKSFSPIGNGGRLFHNSTIPNGQFNGDNYNNSVVYITDSLNNLLKTHFPQSEKSLDKIRLVTKNNIFRSYENLNLNYVPLYSSTIYNLHTENFNLKPHYYLDFGPRNLNDNILKSFNGPMIKFHQYIIESGLVYSVSDFYETRTTVYFTFYMSGEFYQTVYDKDSKKSLTYRHLIRDKGSFRMRPSGVFKDNFVTILSEERILNLVNFFESKFSEKELEELADYQLFKETKDKNISENPVLIFTRYKSID</sequence>
<gene>
    <name evidence="1" type="ORF">AWW68_03210</name>
</gene>
<dbReference type="AlphaFoldDB" id="A0A150XGG0"/>
<dbReference type="PROSITE" id="PS51257">
    <property type="entry name" value="PROKAR_LIPOPROTEIN"/>
    <property type="match status" value="1"/>
</dbReference>
<dbReference type="Proteomes" id="UP000075606">
    <property type="component" value="Unassembled WGS sequence"/>
</dbReference>
<accession>A0A150XGG0</accession>
<proteinExistence type="predicted"/>
<organism evidence="1 2">
    <name type="scientific">Roseivirga spongicola</name>
    <dbReference type="NCBI Taxonomy" id="333140"/>
    <lineage>
        <taxon>Bacteria</taxon>
        <taxon>Pseudomonadati</taxon>
        <taxon>Bacteroidota</taxon>
        <taxon>Cytophagia</taxon>
        <taxon>Cytophagales</taxon>
        <taxon>Roseivirgaceae</taxon>
        <taxon>Roseivirga</taxon>
    </lineage>
</organism>
<dbReference type="Pfam" id="PF17170">
    <property type="entry name" value="DUF5128"/>
    <property type="match status" value="1"/>
</dbReference>
<name>A0A150XGG0_9BACT</name>
<evidence type="ECO:0000313" key="1">
    <source>
        <dbReference type="EMBL" id="KYG77790.1"/>
    </source>
</evidence>
<dbReference type="EMBL" id="LRPC01000001">
    <property type="protein sequence ID" value="KYG77790.1"/>
    <property type="molecule type" value="Genomic_DNA"/>
</dbReference>
<protein>
    <recommendedName>
        <fullName evidence="3">6-bladed beta-propeller</fullName>
    </recommendedName>
</protein>
<dbReference type="STRING" id="333140.AWW68_03210"/>
<dbReference type="SUPFAM" id="SSF63825">
    <property type="entry name" value="YWTD domain"/>
    <property type="match status" value="1"/>
</dbReference>
<comment type="caution">
    <text evidence="1">The sequence shown here is derived from an EMBL/GenBank/DDBJ whole genome shotgun (WGS) entry which is preliminary data.</text>
</comment>
<dbReference type="RefSeq" id="WP_068216506.1">
    <property type="nucleotide sequence ID" value="NZ_LRPC01000001.1"/>
</dbReference>
<reference evidence="1 2" key="1">
    <citation type="submission" date="2016-01" db="EMBL/GenBank/DDBJ databases">
        <title>Genome sequencing of Roseivirga spongicola UST030701-084.</title>
        <authorList>
            <person name="Selvaratnam C."/>
            <person name="Thevarajoo S."/>
            <person name="Goh K.M."/>
            <person name="Ee R."/>
            <person name="Chan K.-G."/>
            <person name="Chong C.S."/>
        </authorList>
    </citation>
    <scope>NUCLEOTIDE SEQUENCE [LARGE SCALE GENOMIC DNA]</scope>
    <source>
        <strain evidence="1 2">UST030701-084</strain>
    </source>
</reference>
<evidence type="ECO:0000313" key="2">
    <source>
        <dbReference type="Proteomes" id="UP000075606"/>
    </source>
</evidence>
<dbReference type="OrthoDB" id="820475at2"/>